<keyword evidence="3" id="KW-1185">Reference proteome</keyword>
<dbReference type="PANTHER" id="PTHR10666">
    <property type="entry name" value="UBIQUITIN"/>
    <property type="match status" value="1"/>
</dbReference>
<evidence type="ECO:0000313" key="2">
    <source>
        <dbReference type="EMBL" id="KAF1952077.1"/>
    </source>
</evidence>
<protein>
    <submittedName>
        <fullName evidence="2">Integral membrane protein</fullName>
    </submittedName>
</protein>
<evidence type="ECO:0000259" key="1">
    <source>
        <dbReference type="PROSITE" id="PS50053"/>
    </source>
</evidence>
<dbReference type="Gene3D" id="3.10.20.90">
    <property type="entry name" value="Phosphatidylinositol 3-kinase Catalytic Subunit, Chain A, domain 1"/>
    <property type="match status" value="1"/>
</dbReference>
<dbReference type="InterPro" id="IPR029071">
    <property type="entry name" value="Ubiquitin-like_domsf"/>
</dbReference>
<dbReference type="Proteomes" id="UP000800035">
    <property type="component" value="Unassembled WGS sequence"/>
</dbReference>
<sequence length="429" mass="46430">MAAPLPCRLENDSILINDDLRISFRRTIRVPDNAQTSYLPPDLGAFPLKPISTYATSMKPEMVAKGGAFFPMYQSEAMWIDFNHHRAQHYLIKVYVGGVNAISGEPAVEDAATKLRRQTKLAVAKAAGGIASLGKSTASLQDYAVVPGQCWLDGIADSNGTVRQFVAMPFGSGHSVESQITGAADATGGIQIEVTPGRTGFYTGIPTAGASNDPTCYVDVATLTGKLIRLKAQTFYTVQDLKRLIQDKEGIPVDQQRLICDGKQLEDARTLREYFIYLTHQGSKIHLVLRLRGGGPPVATHEMSIAAGGKIKQRTTVFNVQVLNSAVYHAVTGGPPPSMPISAATYDQHGFPFFNLYEEPSGVSGEFSIVKSVAEMTGIKEEYVEPEVVSIGRSRAAVEGLINSNGPLRAFRTVSDLEKEHSGYHVAHF</sequence>
<dbReference type="PRINTS" id="PR00348">
    <property type="entry name" value="UBIQUITIN"/>
</dbReference>
<dbReference type="PROSITE" id="PS50053">
    <property type="entry name" value="UBIQUITIN_2"/>
    <property type="match status" value="1"/>
</dbReference>
<dbReference type="SUPFAM" id="SSF54236">
    <property type="entry name" value="Ubiquitin-like"/>
    <property type="match status" value="1"/>
</dbReference>
<proteinExistence type="predicted"/>
<dbReference type="Pfam" id="PF00240">
    <property type="entry name" value="ubiquitin"/>
    <property type="match status" value="1"/>
</dbReference>
<feature type="domain" description="Ubiquitin-like" evidence="1">
    <location>
        <begin position="216"/>
        <end position="294"/>
    </location>
</feature>
<organism evidence="2 3">
    <name type="scientific">Byssothecium circinans</name>
    <dbReference type="NCBI Taxonomy" id="147558"/>
    <lineage>
        <taxon>Eukaryota</taxon>
        <taxon>Fungi</taxon>
        <taxon>Dikarya</taxon>
        <taxon>Ascomycota</taxon>
        <taxon>Pezizomycotina</taxon>
        <taxon>Dothideomycetes</taxon>
        <taxon>Pleosporomycetidae</taxon>
        <taxon>Pleosporales</taxon>
        <taxon>Massarineae</taxon>
        <taxon>Massarinaceae</taxon>
        <taxon>Byssothecium</taxon>
    </lineage>
</organism>
<dbReference type="OrthoDB" id="428577at2759"/>
<gene>
    <name evidence="2" type="ORF">CC80DRAFT_480096</name>
</gene>
<dbReference type="AlphaFoldDB" id="A0A6A5TT06"/>
<dbReference type="EMBL" id="ML977013">
    <property type="protein sequence ID" value="KAF1952077.1"/>
    <property type="molecule type" value="Genomic_DNA"/>
</dbReference>
<accession>A0A6A5TT06</accession>
<dbReference type="InterPro" id="IPR000626">
    <property type="entry name" value="Ubiquitin-like_dom"/>
</dbReference>
<name>A0A6A5TT06_9PLEO</name>
<reference evidence="2" key="1">
    <citation type="journal article" date="2020" name="Stud. Mycol.">
        <title>101 Dothideomycetes genomes: a test case for predicting lifestyles and emergence of pathogens.</title>
        <authorList>
            <person name="Haridas S."/>
            <person name="Albert R."/>
            <person name="Binder M."/>
            <person name="Bloem J."/>
            <person name="Labutti K."/>
            <person name="Salamov A."/>
            <person name="Andreopoulos B."/>
            <person name="Baker S."/>
            <person name="Barry K."/>
            <person name="Bills G."/>
            <person name="Bluhm B."/>
            <person name="Cannon C."/>
            <person name="Castanera R."/>
            <person name="Culley D."/>
            <person name="Daum C."/>
            <person name="Ezra D."/>
            <person name="Gonzalez J."/>
            <person name="Henrissat B."/>
            <person name="Kuo A."/>
            <person name="Liang C."/>
            <person name="Lipzen A."/>
            <person name="Lutzoni F."/>
            <person name="Magnuson J."/>
            <person name="Mondo S."/>
            <person name="Nolan M."/>
            <person name="Ohm R."/>
            <person name="Pangilinan J."/>
            <person name="Park H.-J."/>
            <person name="Ramirez L."/>
            <person name="Alfaro M."/>
            <person name="Sun H."/>
            <person name="Tritt A."/>
            <person name="Yoshinaga Y."/>
            <person name="Zwiers L.-H."/>
            <person name="Turgeon B."/>
            <person name="Goodwin S."/>
            <person name="Spatafora J."/>
            <person name="Crous P."/>
            <person name="Grigoriev I."/>
        </authorList>
    </citation>
    <scope>NUCLEOTIDE SEQUENCE</scope>
    <source>
        <strain evidence="2">CBS 675.92</strain>
    </source>
</reference>
<evidence type="ECO:0000313" key="3">
    <source>
        <dbReference type="Proteomes" id="UP000800035"/>
    </source>
</evidence>
<dbReference type="InterPro" id="IPR050158">
    <property type="entry name" value="Ubiquitin_ubiquitin-like"/>
</dbReference>
<dbReference type="InterPro" id="IPR019956">
    <property type="entry name" value="Ubiquitin_dom"/>
</dbReference>
<dbReference type="SMART" id="SM00213">
    <property type="entry name" value="UBQ"/>
    <property type="match status" value="1"/>
</dbReference>